<feature type="site" description="Positions MEP for the nucleophilic attack" evidence="7">
    <location>
        <position position="159"/>
    </location>
</feature>
<name>V9H8F6_9NEIS</name>
<dbReference type="PANTHER" id="PTHR32125:SF4">
    <property type="entry name" value="2-C-METHYL-D-ERYTHRITOL 4-PHOSPHATE CYTIDYLYLTRANSFERASE, CHLOROPLASTIC"/>
    <property type="match status" value="1"/>
</dbReference>
<evidence type="ECO:0000313" key="8">
    <source>
        <dbReference type="EMBL" id="EFG30915.1"/>
    </source>
</evidence>
<dbReference type="InterPro" id="IPR029044">
    <property type="entry name" value="Nucleotide-diphossugar_trans"/>
</dbReference>
<dbReference type="InterPro" id="IPR018294">
    <property type="entry name" value="ISPD_synthase_CS"/>
</dbReference>
<keyword evidence="6 7" id="KW-0414">Isoprene biosynthesis</keyword>
<sequence>MMNYIALIPAAGVGSRFGASYPKQYVELAGQAVLQHTIDLFVKNGRLAHIAVIVSPDDEWVDEVIRLPENVAVYRVGGKSRAETVVNGLNYLINHKIIQADDMILVHDAVRCCLPQTALNRLLDTVGNRAQGGILAIPVVDTLKRAEHRESVIAKTVSRAGLWQAQTPQMFQAALLQKSLQNVDFSEITDEASAVERLGIAPLLVEGDSRNIKLTRADDADYVAWLLGQ</sequence>
<comment type="function">
    <text evidence="7">Catalyzes the formation of 4-diphosphocytidyl-2-C-methyl-D-erythritol from CTP and 2-C-methyl-D-erythritol 4-phosphate (MEP).</text>
</comment>
<comment type="caution">
    <text evidence="8">The sequence shown here is derived from an EMBL/GenBank/DDBJ whole genome shotgun (WGS) entry which is preliminary data.</text>
</comment>
<dbReference type="PANTHER" id="PTHR32125">
    <property type="entry name" value="2-C-METHYL-D-ERYTHRITOL 4-PHOSPHATE CYTIDYLYLTRANSFERASE, CHLOROPLASTIC"/>
    <property type="match status" value="1"/>
</dbReference>
<dbReference type="SUPFAM" id="SSF53448">
    <property type="entry name" value="Nucleotide-diphospho-sugar transferases"/>
    <property type="match status" value="1"/>
</dbReference>
<dbReference type="EMBL" id="ADCY02000024">
    <property type="protein sequence ID" value="EFG30915.1"/>
    <property type="molecule type" value="Genomic_DNA"/>
</dbReference>
<dbReference type="UniPathway" id="UPA00056">
    <property type="reaction ID" value="UER00093"/>
</dbReference>
<comment type="similarity">
    <text evidence="3 7">Belongs to the IspD/TarI cytidylyltransferase family. IspD subfamily.</text>
</comment>
<dbReference type="HOGENOM" id="CLU_061281_3_0_4"/>
<evidence type="ECO:0000256" key="4">
    <source>
        <dbReference type="ARBA" id="ARBA00022679"/>
    </source>
</evidence>
<organism evidence="8 9">
    <name type="scientific">Simonsiella muelleri ATCC 29453</name>
    <dbReference type="NCBI Taxonomy" id="641147"/>
    <lineage>
        <taxon>Bacteria</taxon>
        <taxon>Pseudomonadati</taxon>
        <taxon>Pseudomonadota</taxon>
        <taxon>Betaproteobacteria</taxon>
        <taxon>Neisseriales</taxon>
        <taxon>Neisseriaceae</taxon>
        <taxon>Simonsiella</taxon>
    </lineage>
</organism>
<gene>
    <name evidence="7" type="primary">ispD</name>
    <name evidence="8" type="ORF">HMPREF9021_01143</name>
</gene>
<evidence type="ECO:0000256" key="3">
    <source>
        <dbReference type="ARBA" id="ARBA00009789"/>
    </source>
</evidence>
<evidence type="ECO:0000256" key="2">
    <source>
        <dbReference type="ARBA" id="ARBA00004787"/>
    </source>
</evidence>
<dbReference type="NCBIfam" id="TIGR00453">
    <property type="entry name" value="ispD"/>
    <property type="match status" value="1"/>
</dbReference>
<keyword evidence="9" id="KW-1185">Reference proteome</keyword>
<dbReference type="Gene3D" id="3.90.550.10">
    <property type="entry name" value="Spore Coat Polysaccharide Biosynthesis Protein SpsA, Chain A"/>
    <property type="match status" value="1"/>
</dbReference>
<feature type="site" description="Transition state stabilizer" evidence="7">
    <location>
        <position position="23"/>
    </location>
</feature>
<dbReference type="eggNOG" id="COG1211">
    <property type="taxonomic scope" value="Bacteria"/>
</dbReference>
<dbReference type="InterPro" id="IPR050088">
    <property type="entry name" value="IspD/TarI_cytidylyltransf_bact"/>
</dbReference>
<evidence type="ECO:0000256" key="7">
    <source>
        <dbReference type="HAMAP-Rule" id="MF_00108"/>
    </source>
</evidence>
<dbReference type="InterPro" id="IPR034683">
    <property type="entry name" value="IspD/TarI"/>
</dbReference>
<feature type="site" description="Positions MEP for the nucleophilic attack" evidence="7">
    <location>
        <position position="213"/>
    </location>
</feature>
<reference evidence="8 9" key="2">
    <citation type="submission" date="2011-10" db="EMBL/GenBank/DDBJ databases">
        <title>The Genome Sequence of Simonsiella muelleri ATCC 29453.</title>
        <authorList>
            <consortium name="The Broad Institute Genome Sequencing Platform"/>
            <consortium name="The Broad Institute Genome Sequencing Center for Infectious Disease"/>
            <person name="Earl A."/>
            <person name="Ward D."/>
            <person name="Feldgarden M."/>
            <person name="Gevers D."/>
            <person name="Izard J."/>
            <person name="Baranova O.V."/>
            <person name="Blanton J.M."/>
            <person name="Tanner A.C."/>
            <person name="Dewhirst F."/>
            <person name="Young S.K."/>
            <person name="Zeng Q."/>
            <person name="Gargeya S."/>
            <person name="Fitzgerald M."/>
            <person name="Haas B."/>
            <person name="Abouelleil A."/>
            <person name="Alvarado L."/>
            <person name="Arachchi H.M."/>
            <person name="Berlin A."/>
            <person name="Brown A."/>
            <person name="Chapman S.B."/>
            <person name="Chen Z."/>
            <person name="Dunbar C."/>
            <person name="Freedman E."/>
            <person name="Gearin G."/>
            <person name="Goldberg J."/>
            <person name="Griggs A."/>
            <person name="Gujja S."/>
            <person name="Heiman D."/>
            <person name="Howarth C."/>
            <person name="Larson L."/>
            <person name="Lui A."/>
            <person name="MacDonald P.J.P."/>
            <person name="Montmayeur A."/>
            <person name="Murphy C."/>
            <person name="Neiman D."/>
            <person name="Pearson M."/>
            <person name="Priest M."/>
            <person name="Roberts A."/>
            <person name="Saif S."/>
            <person name="Shea T."/>
            <person name="Shenoy N."/>
            <person name="Sisk P."/>
            <person name="Stolte C."/>
            <person name="Sykes S."/>
            <person name="Wortman J."/>
            <person name="Nusbaum C."/>
            <person name="Birren B."/>
        </authorList>
    </citation>
    <scope>NUCLEOTIDE SEQUENCE [LARGE SCALE GENOMIC DNA]</scope>
    <source>
        <strain evidence="8 9">ATCC 29453</strain>
    </source>
</reference>
<evidence type="ECO:0000256" key="5">
    <source>
        <dbReference type="ARBA" id="ARBA00022695"/>
    </source>
</evidence>
<proteinExistence type="inferred from homology"/>
<evidence type="ECO:0000256" key="1">
    <source>
        <dbReference type="ARBA" id="ARBA00001282"/>
    </source>
</evidence>
<accession>V9H8F6</accession>
<protein>
    <recommendedName>
        <fullName evidence="7">2-C-methyl-D-erythritol 4-phosphate cytidylyltransferase</fullName>
        <ecNumber evidence="7">2.7.7.60</ecNumber>
    </recommendedName>
    <alternativeName>
        <fullName evidence="7">4-diphosphocytidyl-2C-methyl-D-erythritol synthase</fullName>
    </alternativeName>
    <alternativeName>
        <fullName evidence="7">MEP cytidylyltransferase</fullName>
        <shortName evidence="7">MCT</shortName>
    </alternativeName>
</protein>
<keyword evidence="4 7" id="KW-0808">Transferase</keyword>
<dbReference type="PROSITE" id="PS01295">
    <property type="entry name" value="ISPD"/>
    <property type="match status" value="1"/>
</dbReference>
<dbReference type="Pfam" id="PF01128">
    <property type="entry name" value="IspD"/>
    <property type="match status" value="1"/>
</dbReference>
<dbReference type="InterPro" id="IPR001228">
    <property type="entry name" value="IspD"/>
</dbReference>
<dbReference type="HAMAP" id="MF_00108">
    <property type="entry name" value="IspD"/>
    <property type="match status" value="1"/>
</dbReference>
<dbReference type="GO" id="GO:0019288">
    <property type="term" value="P:isopentenyl diphosphate biosynthetic process, methylerythritol 4-phosphate pathway"/>
    <property type="evidence" value="ECO:0007669"/>
    <property type="project" value="UniProtKB-UniRule"/>
</dbReference>
<dbReference type="CDD" id="cd02516">
    <property type="entry name" value="CDP-ME_synthetase"/>
    <property type="match status" value="1"/>
</dbReference>
<feature type="site" description="Transition state stabilizer" evidence="7">
    <location>
        <position position="16"/>
    </location>
</feature>
<comment type="pathway">
    <text evidence="2 7">Isoprenoid biosynthesis; isopentenyl diphosphate biosynthesis via DXP pathway; isopentenyl diphosphate from 1-deoxy-D-xylulose 5-phosphate: step 2/6.</text>
</comment>
<dbReference type="STRING" id="641147.HMPREF9021_01143"/>
<evidence type="ECO:0000313" key="9">
    <source>
        <dbReference type="Proteomes" id="UP000017813"/>
    </source>
</evidence>
<dbReference type="Proteomes" id="UP000017813">
    <property type="component" value="Unassembled WGS sequence"/>
</dbReference>
<dbReference type="AlphaFoldDB" id="V9H8F6"/>
<dbReference type="FunFam" id="3.90.550.10:FF:000003">
    <property type="entry name" value="2-C-methyl-D-erythritol 4-phosphate cytidylyltransferase"/>
    <property type="match status" value="1"/>
</dbReference>
<reference evidence="8 9" key="1">
    <citation type="submission" date="2010-03" db="EMBL/GenBank/DDBJ databases">
        <authorList>
            <consortium name="The Broad Institute Genome Sequencing Platform"/>
            <person name="Ward D."/>
            <person name="Earl A."/>
            <person name="Feldgarden M."/>
            <person name="Gevers D."/>
            <person name="Young S."/>
            <person name="Zeng Q."/>
            <person name="Koehrsen M."/>
            <person name="Alvarado L."/>
            <person name="Berlin A.M."/>
            <person name="Borenstein D."/>
            <person name="Chapman S.B."/>
            <person name="Chen Z."/>
            <person name="Engels R."/>
            <person name="Freedman E."/>
            <person name="Gellesch M."/>
            <person name="Goldberg J."/>
            <person name="Griggs A."/>
            <person name="Gujja S."/>
            <person name="Heilman E.R."/>
            <person name="Heiman D.I."/>
            <person name="Hepburn T.A."/>
            <person name="Howarth C."/>
            <person name="Jen D."/>
            <person name="Larson L."/>
            <person name="Mehta T."/>
            <person name="Park D."/>
            <person name="Pearson M."/>
            <person name="Richards J."/>
            <person name="Roberts A."/>
            <person name="Saif S."/>
            <person name="Shea T.D."/>
            <person name="Shenoy N."/>
            <person name="Sisk P."/>
            <person name="Stolte C."/>
            <person name="Sykes S.N."/>
            <person name="Walk T."/>
            <person name="White J."/>
            <person name="Yandava C."/>
            <person name="Izard J."/>
            <person name="Baranova O.V."/>
            <person name="Blanton J.M."/>
            <person name="Tanner A.C."/>
            <person name="Dewhirst F."/>
            <person name="Haas B."/>
            <person name="Nusbaum C."/>
            <person name="Birren B."/>
        </authorList>
    </citation>
    <scope>NUCLEOTIDE SEQUENCE [LARGE SCALE GENOMIC DNA]</scope>
    <source>
        <strain evidence="8 9">ATCC 29453</strain>
    </source>
</reference>
<keyword evidence="5 7" id="KW-0548">Nucleotidyltransferase</keyword>
<evidence type="ECO:0000256" key="6">
    <source>
        <dbReference type="ARBA" id="ARBA00023229"/>
    </source>
</evidence>
<dbReference type="RefSeq" id="WP_002641785.1">
    <property type="nucleotide sequence ID" value="NZ_CP019448.1"/>
</dbReference>
<comment type="catalytic activity">
    <reaction evidence="1 7">
        <text>2-C-methyl-D-erythritol 4-phosphate + CTP + H(+) = 4-CDP-2-C-methyl-D-erythritol + diphosphate</text>
        <dbReference type="Rhea" id="RHEA:13429"/>
        <dbReference type="ChEBI" id="CHEBI:15378"/>
        <dbReference type="ChEBI" id="CHEBI:33019"/>
        <dbReference type="ChEBI" id="CHEBI:37563"/>
        <dbReference type="ChEBI" id="CHEBI:57823"/>
        <dbReference type="ChEBI" id="CHEBI:58262"/>
        <dbReference type="EC" id="2.7.7.60"/>
    </reaction>
</comment>
<dbReference type="GO" id="GO:0050518">
    <property type="term" value="F:2-C-methyl-D-erythritol 4-phosphate cytidylyltransferase activity"/>
    <property type="evidence" value="ECO:0007669"/>
    <property type="project" value="UniProtKB-UniRule"/>
</dbReference>
<dbReference type="EC" id="2.7.7.60" evidence="7"/>